<name>G5C1A4_HETGA</name>
<dbReference type="Proteomes" id="UP000006813">
    <property type="component" value="Unassembled WGS sequence"/>
</dbReference>
<sequence>MALDQIGLADGCDVDRMWELSIYVHVTDLNRDVSLALSEANPDILAVSQPITPPEILAKMFKPQALLYKVKINKGWLDSSRSLREQYVKENEVLLF</sequence>
<dbReference type="STRING" id="10181.G5C1A4"/>
<evidence type="ECO:0000313" key="1">
    <source>
        <dbReference type="EMBL" id="EHB15315.1"/>
    </source>
</evidence>
<dbReference type="GO" id="GO:0007229">
    <property type="term" value="P:integrin-mediated signaling pathway"/>
    <property type="evidence" value="ECO:0007669"/>
    <property type="project" value="InterPro"/>
</dbReference>
<dbReference type="GO" id="GO:0005178">
    <property type="term" value="F:integrin binding"/>
    <property type="evidence" value="ECO:0007669"/>
    <property type="project" value="TreeGrafter"/>
</dbReference>
<organism evidence="1 2">
    <name type="scientific">Heterocephalus glaber</name>
    <name type="common">Naked mole rat</name>
    <dbReference type="NCBI Taxonomy" id="10181"/>
    <lineage>
        <taxon>Eukaryota</taxon>
        <taxon>Metazoa</taxon>
        <taxon>Chordata</taxon>
        <taxon>Craniata</taxon>
        <taxon>Vertebrata</taxon>
        <taxon>Euteleostomi</taxon>
        <taxon>Mammalia</taxon>
        <taxon>Eutheria</taxon>
        <taxon>Euarchontoglires</taxon>
        <taxon>Glires</taxon>
        <taxon>Rodentia</taxon>
        <taxon>Hystricomorpha</taxon>
        <taxon>Bathyergidae</taxon>
        <taxon>Heterocephalus</taxon>
    </lineage>
</organism>
<protein>
    <submittedName>
        <fullName evidence="1">Fermitin family-like protein 2</fullName>
    </submittedName>
</protein>
<dbReference type="EMBL" id="JH172829">
    <property type="protein sequence ID" value="EHB15315.1"/>
    <property type="molecule type" value="Genomic_DNA"/>
</dbReference>
<proteinExistence type="predicted"/>
<dbReference type="InterPro" id="IPR037843">
    <property type="entry name" value="Kindlin/fermitin"/>
</dbReference>
<dbReference type="PANTHER" id="PTHR16160:SF11">
    <property type="entry name" value="FERMITIN FAMILY HOMOLOG 2"/>
    <property type="match status" value="1"/>
</dbReference>
<evidence type="ECO:0000313" key="2">
    <source>
        <dbReference type="Proteomes" id="UP000006813"/>
    </source>
</evidence>
<accession>G5C1A4</accession>
<dbReference type="GO" id="GO:0005925">
    <property type="term" value="C:focal adhesion"/>
    <property type="evidence" value="ECO:0007669"/>
    <property type="project" value="TreeGrafter"/>
</dbReference>
<dbReference type="GO" id="GO:0007160">
    <property type="term" value="P:cell-matrix adhesion"/>
    <property type="evidence" value="ECO:0007669"/>
    <property type="project" value="TreeGrafter"/>
</dbReference>
<gene>
    <name evidence="1" type="ORF">GW7_06123</name>
</gene>
<dbReference type="PANTHER" id="PTHR16160">
    <property type="entry name" value="FERMITIN 2-RELATED"/>
    <property type="match status" value="1"/>
</dbReference>
<dbReference type="AlphaFoldDB" id="G5C1A4"/>
<reference evidence="1 2" key="1">
    <citation type="journal article" date="2011" name="Nature">
        <title>Genome sequencing reveals insights into physiology and longevity of the naked mole rat.</title>
        <authorList>
            <person name="Kim E.B."/>
            <person name="Fang X."/>
            <person name="Fushan A.A."/>
            <person name="Huang Z."/>
            <person name="Lobanov A.V."/>
            <person name="Han L."/>
            <person name="Marino S.M."/>
            <person name="Sun X."/>
            <person name="Turanov A.A."/>
            <person name="Yang P."/>
            <person name="Yim S.H."/>
            <person name="Zhao X."/>
            <person name="Kasaikina M.V."/>
            <person name="Stoletzki N."/>
            <person name="Peng C."/>
            <person name="Polak P."/>
            <person name="Xiong Z."/>
            <person name="Kiezun A."/>
            <person name="Zhu Y."/>
            <person name="Chen Y."/>
            <person name="Kryukov G.V."/>
            <person name="Zhang Q."/>
            <person name="Peshkin L."/>
            <person name="Yang L."/>
            <person name="Bronson R.T."/>
            <person name="Buffenstein R."/>
            <person name="Wang B."/>
            <person name="Han C."/>
            <person name="Li Q."/>
            <person name="Chen L."/>
            <person name="Zhao W."/>
            <person name="Sunyaev S.R."/>
            <person name="Park T.J."/>
            <person name="Zhang G."/>
            <person name="Wang J."/>
            <person name="Gladyshev V.N."/>
        </authorList>
    </citation>
    <scope>NUCLEOTIDE SEQUENCE [LARGE SCALE GENOMIC DNA]</scope>
</reference>
<dbReference type="InParanoid" id="G5C1A4"/>